<feature type="compositionally biased region" description="Polar residues" evidence="3">
    <location>
        <begin position="296"/>
        <end position="307"/>
    </location>
</feature>
<comment type="similarity">
    <text evidence="2">Belongs to the IQD family.</text>
</comment>
<evidence type="ECO:0000313" key="4">
    <source>
        <dbReference type="EMBL" id="KAJ6850546.1"/>
    </source>
</evidence>
<accession>A0AAX6IBC6</accession>
<protein>
    <submittedName>
        <fullName evidence="4">Protein IQ-DOMAIN 1-like</fullName>
    </submittedName>
</protein>
<reference evidence="4" key="2">
    <citation type="submission" date="2023-04" db="EMBL/GenBank/DDBJ databases">
        <authorList>
            <person name="Bruccoleri R.E."/>
            <person name="Oakeley E.J."/>
            <person name="Faust A.-M."/>
            <person name="Dessus-Babus S."/>
            <person name="Altorfer M."/>
            <person name="Burckhardt D."/>
            <person name="Oertli M."/>
            <person name="Naumann U."/>
            <person name="Petersen F."/>
            <person name="Wong J."/>
        </authorList>
    </citation>
    <scope>NUCLEOTIDE SEQUENCE</scope>
    <source>
        <strain evidence="4">GSM-AAB239-AS_SAM_17_03QT</strain>
        <tissue evidence="4">Leaf</tissue>
    </source>
</reference>
<feature type="compositionally biased region" description="Polar residues" evidence="3">
    <location>
        <begin position="385"/>
        <end position="394"/>
    </location>
</feature>
<dbReference type="PROSITE" id="PS50096">
    <property type="entry name" value="IQ"/>
    <property type="match status" value="2"/>
</dbReference>
<name>A0AAX6IBC6_IRIPA</name>
<dbReference type="Proteomes" id="UP001140949">
    <property type="component" value="Unassembled WGS sequence"/>
</dbReference>
<feature type="compositionally biased region" description="Polar residues" evidence="3">
    <location>
        <begin position="346"/>
        <end position="360"/>
    </location>
</feature>
<comment type="caution">
    <text evidence="4">The sequence shown here is derived from an EMBL/GenBank/DDBJ whole genome shotgun (WGS) entry which is preliminary data.</text>
</comment>
<dbReference type="AlphaFoldDB" id="A0AAX6IBC6"/>
<dbReference type="InterPro" id="IPR000048">
    <property type="entry name" value="IQ_motif_EF-hand-BS"/>
</dbReference>
<evidence type="ECO:0000256" key="1">
    <source>
        <dbReference type="ARBA" id="ARBA00022860"/>
    </source>
</evidence>
<keyword evidence="5" id="KW-1185">Reference proteome</keyword>
<proteinExistence type="inferred from homology"/>
<dbReference type="PANTHER" id="PTHR32295">
    <property type="entry name" value="IQ-DOMAIN 5-RELATED"/>
    <property type="match status" value="1"/>
</dbReference>
<evidence type="ECO:0000313" key="5">
    <source>
        <dbReference type="Proteomes" id="UP001140949"/>
    </source>
</evidence>
<dbReference type="Pfam" id="PF00612">
    <property type="entry name" value="IQ"/>
    <property type="match status" value="1"/>
</dbReference>
<dbReference type="Gene3D" id="1.20.5.190">
    <property type="match status" value="1"/>
</dbReference>
<gene>
    <name evidence="4" type="ORF">M6B38_263405</name>
</gene>
<keyword evidence="1" id="KW-0112">Calmodulin-binding</keyword>
<evidence type="ECO:0000256" key="2">
    <source>
        <dbReference type="ARBA" id="ARBA00024341"/>
    </source>
</evidence>
<dbReference type="PANTHER" id="PTHR32295:SF123">
    <property type="entry name" value="PROTEIN IQ-DOMAIN 5"/>
    <property type="match status" value="1"/>
</dbReference>
<dbReference type="SMART" id="SM00015">
    <property type="entry name" value="IQ"/>
    <property type="match status" value="2"/>
</dbReference>
<organism evidence="4 5">
    <name type="scientific">Iris pallida</name>
    <name type="common">Sweet iris</name>
    <dbReference type="NCBI Taxonomy" id="29817"/>
    <lineage>
        <taxon>Eukaryota</taxon>
        <taxon>Viridiplantae</taxon>
        <taxon>Streptophyta</taxon>
        <taxon>Embryophyta</taxon>
        <taxon>Tracheophyta</taxon>
        <taxon>Spermatophyta</taxon>
        <taxon>Magnoliopsida</taxon>
        <taxon>Liliopsida</taxon>
        <taxon>Asparagales</taxon>
        <taxon>Iridaceae</taxon>
        <taxon>Iridoideae</taxon>
        <taxon>Irideae</taxon>
        <taxon>Iris</taxon>
    </lineage>
</organism>
<dbReference type="GO" id="GO:0005516">
    <property type="term" value="F:calmodulin binding"/>
    <property type="evidence" value="ECO:0007669"/>
    <property type="project" value="UniProtKB-KW"/>
</dbReference>
<reference evidence="4" key="1">
    <citation type="journal article" date="2023" name="GigaByte">
        <title>Genome assembly of the bearded iris, Iris pallida Lam.</title>
        <authorList>
            <person name="Bruccoleri R.E."/>
            <person name="Oakeley E.J."/>
            <person name="Faust A.M.E."/>
            <person name="Altorfer M."/>
            <person name="Dessus-Babus S."/>
            <person name="Burckhardt D."/>
            <person name="Oertli M."/>
            <person name="Naumann U."/>
            <person name="Petersen F."/>
            <person name="Wong J."/>
        </authorList>
    </citation>
    <scope>NUCLEOTIDE SEQUENCE</scope>
    <source>
        <strain evidence="4">GSM-AAB239-AS_SAM_17_03QT</strain>
    </source>
</reference>
<feature type="compositionally biased region" description="Low complexity" evidence="3">
    <location>
        <begin position="308"/>
        <end position="328"/>
    </location>
</feature>
<feature type="region of interest" description="Disordered" evidence="3">
    <location>
        <begin position="275"/>
        <end position="421"/>
    </location>
</feature>
<dbReference type="EMBL" id="JANAVB010002796">
    <property type="protein sequence ID" value="KAJ6850546.1"/>
    <property type="molecule type" value="Genomic_DNA"/>
</dbReference>
<sequence length="421" mass="46790">MGAKWLKAFIGHKKQGKSQPLEDDGNKMVTASHFWHQRRQSTDLDNAIREDEFAVGATLSRDADIQSISNTASSTSLHVQVSYQTEQNLKEEWAATVIQTAFRAFLARRALRALKGLVRLQALVRGHAVRKQAAVTLRCMQALVRVQARVRARRVRIALENEIGQKKAQKQVVHEAHVRETEQGWCHSVGSIEEIQAKLLRRKEAAAKRERAMAYALSHQWQAGSKQQAAPEGFEPDKNNWSWNWLERWMAVRPWENRLLDGNPNEGVMLSEHEATEGNGPKIQFKPSSKKPISALHSNTATNQKTGPSQSEGSGSSSSRPASLLKPKPSFKDVTGEAISRPCGPRSNSTPKNRPANLNPQDKKWLSLQGSGVGAGKRTAKDRSSANGLATAQKPTERMKPGLRRSFDSADPMEKRVELQA</sequence>
<evidence type="ECO:0000256" key="3">
    <source>
        <dbReference type="SAM" id="MobiDB-lite"/>
    </source>
</evidence>
<feature type="compositionally biased region" description="Basic and acidic residues" evidence="3">
    <location>
        <begin position="395"/>
        <end position="421"/>
    </location>
</feature>